<proteinExistence type="predicted"/>
<organism evidence="1 2">
    <name type="scientific">Streptomyces canus</name>
    <dbReference type="NCBI Taxonomy" id="58343"/>
    <lineage>
        <taxon>Bacteria</taxon>
        <taxon>Bacillati</taxon>
        <taxon>Actinomycetota</taxon>
        <taxon>Actinomycetes</taxon>
        <taxon>Kitasatosporales</taxon>
        <taxon>Streptomycetaceae</taxon>
        <taxon>Streptomyces</taxon>
        <taxon>Streptomyces aurantiacus group</taxon>
    </lineage>
</organism>
<evidence type="ECO:0008006" key="3">
    <source>
        <dbReference type="Google" id="ProtNLM"/>
    </source>
</evidence>
<dbReference type="EMBL" id="JAUSZV010000005">
    <property type="protein sequence ID" value="MDQ0913430.1"/>
    <property type="molecule type" value="Genomic_DNA"/>
</dbReference>
<comment type="caution">
    <text evidence="1">The sequence shown here is derived from an EMBL/GenBank/DDBJ whole genome shotgun (WGS) entry which is preliminary data.</text>
</comment>
<gene>
    <name evidence="1" type="ORF">QFZ22_009415</name>
</gene>
<evidence type="ECO:0000313" key="1">
    <source>
        <dbReference type="EMBL" id="MDQ0913430.1"/>
    </source>
</evidence>
<name>A0AAW8FV68_9ACTN</name>
<evidence type="ECO:0000313" key="2">
    <source>
        <dbReference type="Proteomes" id="UP001234216"/>
    </source>
</evidence>
<protein>
    <recommendedName>
        <fullName evidence="3">UspA domain-containing protein</fullName>
    </recommendedName>
</protein>
<accession>A0AAW8FV68</accession>
<reference evidence="1" key="1">
    <citation type="submission" date="2023-07" db="EMBL/GenBank/DDBJ databases">
        <title>Comparative genomics of wheat-associated soil bacteria to identify genetic determinants of phenazine resistance.</title>
        <authorList>
            <person name="Mouncey N."/>
        </authorList>
    </citation>
    <scope>NUCLEOTIDE SEQUENCE</scope>
    <source>
        <strain evidence="1">V4I22</strain>
    </source>
</reference>
<sequence length="31" mass="3386">MPRFTLAARPGPVVHTLLHRSHCPLVVVPIA</sequence>
<dbReference type="Proteomes" id="UP001234216">
    <property type="component" value="Unassembled WGS sequence"/>
</dbReference>
<dbReference type="AlphaFoldDB" id="A0AAW8FV68"/>